<comment type="pathway">
    <text evidence="2">Lipid metabolism; sphingolipid metabolism.</text>
</comment>
<proteinExistence type="predicted"/>
<comment type="caution">
    <text evidence="13">The sequence shown here is derived from an EMBL/GenBank/DDBJ whole genome shotgun (WGS) entry which is preliminary data.</text>
</comment>
<dbReference type="AlphaFoldDB" id="A0A0W4ZMA5"/>
<comment type="catalytic activity">
    <reaction evidence="11">
        <text>sphinganine + NADP(+) = 3-oxosphinganine + NADPH + H(+)</text>
        <dbReference type="Rhea" id="RHEA:22640"/>
        <dbReference type="ChEBI" id="CHEBI:15378"/>
        <dbReference type="ChEBI" id="CHEBI:57783"/>
        <dbReference type="ChEBI" id="CHEBI:57817"/>
        <dbReference type="ChEBI" id="CHEBI:58299"/>
        <dbReference type="ChEBI" id="CHEBI:58349"/>
        <dbReference type="EC" id="1.1.1.102"/>
    </reaction>
    <physiologicalReaction direction="right-to-left" evidence="11">
        <dbReference type="Rhea" id="RHEA:22642"/>
    </physiologicalReaction>
</comment>
<evidence type="ECO:0000256" key="9">
    <source>
        <dbReference type="ARBA" id="ARBA00026112"/>
    </source>
</evidence>
<dbReference type="VEuPathDB" id="FungiDB:T551_02129"/>
<comment type="function">
    <text evidence="10">Catalyzes the reduction of 3'-oxosphinganine (3-ketodihydrosphingosine/KDS) to sphinganine (dihydrosphingosine/DHS), the second step of de novo sphingolipid biosynthesis.</text>
</comment>
<dbReference type="EC" id="1.1.1.102" evidence="9"/>
<dbReference type="SUPFAM" id="SSF51735">
    <property type="entry name" value="NAD(P)-binding Rossmann-fold domains"/>
    <property type="match status" value="1"/>
</dbReference>
<feature type="transmembrane region" description="Helical" evidence="12">
    <location>
        <begin position="22"/>
        <end position="41"/>
    </location>
</feature>
<dbReference type="GeneID" id="28940647"/>
<dbReference type="OrthoDB" id="10267115at2759"/>
<dbReference type="eggNOG" id="KOG1210">
    <property type="taxonomic scope" value="Eukaryota"/>
</dbReference>
<keyword evidence="12" id="KW-0812">Transmembrane</keyword>
<gene>
    <name evidence="13" type="ORF">T551_02129</name>
</gene>
<accession>A0A0W4ZMA5</accession>
<name>A0A0W4ZMA5_PNEJ7</name>
<evidence type="ECO:0000256" key="1">
    <source>
        <dbReference type="ARBA" id="ARBA00004240"/>
    </source>
</evidence>
<keyword evidence="7" id="KW-0560">Oxidoreductase</keyword>
<evidence type="ECO:0000256" key="5">
    <source>
        <dbReference type="ARBA" id="ARBA00022857"/>
    </source>
</evidence>
<dbReference type="InterPro" id="IPR002347">
    <property type="entry name" value="SDR_fam"/>
</dbReference>
<keyword evidence="4" id="KW-0256">Endoplasmic reticulum</keyword>
<dbReference type="RefSeq" id="XP_018229344.1">
    <property type="nucleotide sequence ID" value="XM_018374392.1"/>
</dbReference>
<keyword evidence="8" id="KW-0443">Lipid metabolism</keyword>
<evidence type="ECO:0000256" key="6">
    <source>
        <dbReference type="ARBA" id="ARBA00022919"/>
    </source>
</evidence>
<protein>
    <recommendedName>
        <fullName evidence="9">3-dehydrosphinganine reductase</fullName>
        <ecNumber evidence="9">1.1.1.102</ecNumber>
    </recommendedName>
</protein>
<dbReference type="InterPro" id="IPR045022">
    <property type="entry name" value="KDSR-like"/>
</dbReference>
<keyword evidence="14" id="KW-1185">Reference proteome</keyword>
<dbReference type="InterPro" id="IPR036291">
    <property type="entry name" value="NAD(P)-bd_dom_sf"/>
</dbReference>
<dbReference type="Proteomes" id="UP000053447">
    <property type="component" value="Unassembled WGS sequence"/>
</dbReference>
<dbReference type="STRING" id="1408657.A0A0W4ZMA5"/>
<evidence type="ECO:0000256" key="7">
    <source>
        <dbReference type="ARBA" id="ARBA00023002"/>
    </source>
</evidence>
<dbReference type="PANTHER" id="PTHR43550">
    <property type="entry name" value="3-KETODIHYDROSPHINGOSINE REDUCTASE"/>
    <property type="match status" value="1"/>
</dbReference>
<evidence type="ECO:0000256" key="3">
    <source>
        <dbReference type="ARBA" id="ARBA00004991"/>
    </source>
</evidence>
<sequence>MSKILDILLFSVYDQYGVGKNEYIICIVVALFFSALIYYVFHFFWGFGNKMPLEGRNVFITGGSQGVGKALAMICTRKGAHVCIVARNKKILSETLMEMESARRNPDQKLQMISADLTIASEAKRALDESYEDPPDIVFCCVGAAQPGFFVNLLPEQIEEGVKVNYLTAAYTAHAALRKMVCKPLPSNASPRRIIFCSSVLAFLGMAGYSQYSPAKSALRCLTDTLRQEGILYGVKVHCAFLATVYTPGFEKEQLTKPELTKELEGVDQGQTPETVALRMIKNLEKGRFFITTEIIGDLLKNNMRGPTPRNSIITDTIYGYIASIIFPFVSMTHDRIVRKYLKKEKFCHAKE</sequence>
<dbReference type="Gene3D" id="3.40.50.720">
    <property type="entry name" value="NAD(P)-binding Rossmann-like Domain"/>
    <property type="match status" value="1"/>
</dbReference>
<dbReference type="GO" id="GO:0047560">
    <property type="term" value="F:3-dehydrosphinganine reductase activity"/>
    <property type="evidence" value="ECO:0007669"/>
    <property type="project" value="UniProtKB-EC"/>
</dbReference>
<dbReference type="PRINTS" id="PR00081">
    <property type="entry name" value="GDHRDH"/>
</dbReference>
<reference evidence="14" key="1">
    <citation type="journal article" date="2016" name="Nat. Commun.">
        <title>Genome analysis of three Pneumocystis species reveals adaptation mechanisms to life exclusively in mammalian hosts.</title>
        <authorList>
            <person name="Ma L."/>
            <person name="Chen Z."/>
            <person name="Huang D.W."/>
            <person name="Kutty G."/>
            <person name="Ishihara M."/>
            <person name="Wang H."/>
            <person name="Abouelleil A."/>
            <person name="Bishop L."/>
            <person name="Davey E."/>
            <person name="Deng R."/>
            <person name="Deng X."/>
            <person name="Fan L."/>
            <person name="Fantoni G."/>
            <person name="Fitzgerald M."/>
            <person name="Gogineni E."/>
            <person name="Goldberg J.M."/>
            <person name="Handley G."/>
            <person name="Hu X."/>
            <person name="Huber C."/>
            <person name="Jiao X."/>
            <person name="Jones K."/>
            <person name="Levin J.Z."/>
            <person name="Liu Y."/>
            <person name="Macdonald P."/>
            <person name="Melnikov A."/>
            <person name="Raley C."/>
            <person name="Sassi M."/>
            <person name="Sherman B.T."/>
            <person name="Song X."/>
            <person name="Sykes S."/>
            <person name="Tran B."/>
            <person name="Walsh L."/>
            <person name="Xia Y."/>
            <person name="Yang J."/>
            <person name="Young S."/>
            <person name="Zeng Q."/>
            <person name="Zheng X."/>
            <person name="Stephens R."/>
            <person name="Nusbaum C."/>
            <person name="Birren B.W."/>
            <person name="Azadi P."/>
            <person name="Lempicki R.A."/>
            <person name="Cuomo C.A."/>
            <person name="Kovacs J.A."/>
        </authorList>
    </citation>
    <scope>NUCLEOTIDE SEQUENCE [LARGE SCALE GENOMIC DNA]</scope>
    <source>
        <strain evidence="14">RU7</strain>
    </source>
</reference>
<dbReference type="CDD" id="cd08939">
    <property type="entry name" value="KDSR-like_SDR_c"/>
    <property type="match status" value="1"/>
</dbReference>
<evidence type="ECO:0000313" key="14">
    <source>
        <dbReference type="Proteomes" id="UP000053447"/>
    </source>
</evidence>
<evidence type="ECO:0000256" key="11">
    <source>
        <dbReference type="ARBA" id="ARBA00048930"/>
    </source>
</evidence>
<comment type="subcellular location">
    <subcellularLocation>
        <location evidence="1">Endoplasmic reticulum</location>
    </subcellularLocation>
</comment>
<dbReference type="FunFam" id="3.40.50.720:FF:000468">
    <property type="entry name" value="Short-chain dehydrogenase, putative"/>
    <property type="match status" value="1"/>
</dbReference>
<keyword evidence="12" id="KW-0472">Membrane</keyword>
<evidence type="ECO:0000256" key="4">
    <source>
        <dbReference type="ARBA" id="ARBA00022824"/>
    </source>
</evidence>
<keyword evidence="5" id="KW-0521">NADP</keyword>
<dbReference type="EMBL" id="LFWA01000009">
    <property type="protein sequence ID" value="KTW29513.1"/>
    <property type="molecule type" value="Genomic_DNA"/>
</dbReference>
<keyword evidence="6" id="KW-0746">Sphingolipid metabolism</keyword>
<comment type="pathway">
    <text evidence="3">Sphingolipid metabolism.</text>
</comment>
<dbReference type="GO" id="GO:0006666">
    <property type="term" value="P:3-keto-sphinganine metabolic process"/>
    <property type="evidence" value="ECO:0007669"/>
    <property type="project" value="InterPro"/>
</dbReference>
<dbReference type="Pfam" id="PF00106">
    <property type="entry name" value="adh_short"/>
    <property type="match status" value="1"/>
</dbReference>
<keyword evidence="12" id="KW-1133">Transmembrane helix</keyword>
<dbReference type="PANTHER" id="PTHR43550:SF3">
    <property type="entry name" value="3-KETODIHYDROSPHINGOSINE REDUCTASE"/>
    <property type="match status" value="1"/>
</dbReference>
<evidence type="ECO:0000256" key="10">
    <source>
        <dbReference type="ARBA" id="ARBA00044737"/>
    </source>
</evidence>
<organism evidence="13 14">
    <name type="scientific">Pneumocystis jirovecii (strain RU7)</name>
    <name type="common">Human pneumocystis pneumonia agent</name>
    <dbReference type="NCBI Taxonomy" id="1408657"/>
    <lineage>
        <taxon>Eukaryota</taxon>
        <taxon>Fungi</taxon>
        <taxon>Dikarya</taxon>
        <taxon>Ascomycota</taxon>
        <taxon>Taphrinomycotina</taxon>
        <taxon>Pneumocystomycetes</taxon>
        <taxon>Pneumocystaceae</taxon>
        <taxon>Pneumocystis</taxon>
    </lineage>
</organism>
<evidence type="ECO:0000256" key="2">
    <source>
        <dbReference type="ARBA" id="ARBA00004760"/>
    </source>
</evidence>
<evidence type="ECO:0000313" key="13">
    <source>
        <dbReference type="EMBL" id="KTW29513.1"/>
    </source>
</evidence>
<dbReference type="GO" id="GO:0030148">
    <property type="term" value="P:sphingolipid biosynthetic process"/>
    <property type="evidence" value="ECO:0007669"/>
    <property type="project" value="InterPro"/>
</dbReference>
<evidence type="ECO:0000256" key="12">
    <source>
        <dbReference type="SAM" id="Phobius"/>
    </source>
</evidence>
<evidence type="ECO:0000256" key="8">
    <source>
        <dbReference type="ARBA" id="ARBA00023098"/>
    </source>
</evidence>
<dbReference type="GO" id="GO:0005789">
    <property type="term" value="C:endoplasmic reticulum membrane"/>
    <property type="evidence" value="ECO:0007669"/>
    <property type="project" value="TreeGrafter"/>
</dbReference>